<dbReference type="EMBL" id="LYUB02000016">
    <property type="protein sequence ID" value="OVF06921.1"/>
    <property type="molecule type" value="Genomic_DNA"/>
</dbReference>
<reference evidence="3 4" key="1">
    <citation type="submission" date="2017-04" db="EMBL/GenBank/DDBJ databases">
        <title>Draft genome of the yeast Clavispora lusitaniae type strain CBS 6936.</title>
        <authorList>
            <person name="Durrens P."/>
            <person name="Klopp C."/>
            <person name="Biteau N."/>
            <person name="Fitton-Ouhabi V."/>
            <person name="Dementhon K."/>
            <person name="Accoceberry I."/>
            <person name="Sherman D.J."/>
            <person name="Noel T."/>
        </authorList>
    </citation>
    <scope>NUCLEOTIDE SEQUENCE [LARGE SCALE GENOMIC DNA]</scope>
    <source>
        <strain evidence="3 4">CBS 6936</strain>
    </source>
</reference>
<sequence length="149" mass="15216">MKLSTLVSAGAIAVSSAAAADSSEVQFLTAFVGDFQSNKKDYLGFIKTAENVPPQLTSLAIKVATYKDDSYTTLLDNSQVNVPQLMSFATELPWYSRIEAEAGISAKGSSTKDHSSSSASSSSSSSKGAGASMIAPAGAVLGAAALLLL</sequence>
<name>A0AA91PWD9_CLALS</name>
<evidence type="ECO:0000313" key="4">
    <source>
        <dbReference type="Proteomes" id="UP000195602"/>
    </source>
</evidence>
<accession>A0AA91PWD9</accession>
<feature type="signal peptide" evidence="2">
    <location>
        <begin position="1"/>
        <end position="19"/>
    </location>
</feature>
<evidence type="ECO:0000256" key="1">
    <source>
        <dbReference type="SAM" id="MobiDB-lite"/>
    </source>
</evidence>
<evidence type="ECO:0000256" key="2">
    <source>
        <dbReference type="SAM" id="SignalP"/>
    </source>
</evidence>
<dbReference type="AlphaFoldDB" id="A0AA91PWD9"/>
<dbReference type="Proteomes" id="UP000195602">
    <property type="component" value="Unassembled WGS sequence"/>
</dbReference>
<proteinExistence type="predicted"/>
<feature type="region of interest" description="Disordered" evidence="1">
    <location>
        <begin position="105"/>
        <end position="127"/>
    </location>
</feature>
<keyword evidence="2" id="KW-0732">Signal</keyword>
<gene>
    <name evidence="3" type="ORF">A9F13_16g00132</name>
</gene>
<feature type="compositionally biased region" description="Low complexity" evidence="1">
    <location>
        <begin position="116"/>
        <end position="127"/>
    </location>
</feature>
<comment type="caution">
    <text evidence="3">The sequence shown here is derived from an EMBL/GenBank/DDBJ whole genome shotgun (WGS) entry which is preliminary data.</text>
</comment>
<dbReference type="KEGG" id="clus:A9F13_16g00132"/>
<dbReference type="Pfam" id="PF00660">
    <property type="entry name" value="SRP1_TIP1"/>
    <property type="match status" value="1"/>
</dbReference>
<evidence type="ECO:0000313" key="3">
    <source>
        <dbReference type="EMBL" id="OVF06921.1"/>
    </source>
</evidence>
<protein>
    <submittedName>
        <fullName evidence="3">Uncharacterized protein</fullName>
    </submittedName>
</protein>
<dbReference type="InterPro" id="IPR000992">
    <property type="entry name" value="SRP1_TIP1"/>
</dbReference>
<organism evidence="3 4">
    <name type="scientific">Clavispora lusitaniae</name>
    <name type="common">Candida lusitaniae</name>
    <dbReference type="NCBI Taxonomy" id="36911"/>
    <lineage>
        <taxon>Eukaryota</taxon>
        <taxon>Fungi</taxon>
        <taxon>Dikarya</taxon>
        <taxon>Ascomycota</taxon>
        <taxon>Saccharomycotina</taxon>
        <taxon>Pichiomycetes</taxon>
        <taxon>Metschnikowiaceae</taxon>
        <taxon>Clavispora</taxon>
    </lineage>
</organism>
<feature type="chain" id="PRO_5041651848" evidence="2">
    <location>
        <begin position="20"/>
        <end position="149"/>
    </location>
</feature>
<dbReference type="OMA" id="ATELPWY"/>